<dbReference type="Pfam" id="PF00126">
    <property type="entry name" value="HTH_1"/>
    <property type="match status" value="1"/>
</dbReference>
<evidence type="ECO:0000256" key="4">
    <source>
        <dbReference type="ARBA" id="ARBA00023163"/>
    </source>
</evidence>
<gene>
    <name evidence="6" type="ordered locus">B5T_01855</name>
</gene>
<dbReference type="Gene3D" id="1.10.10.10">
    <property type="entry name" value="Winged helix-like DNA-binding domain superfamily/Winged helix DNA-binding domain"/>
    <property type="match status" value="1"/>
</dbReference>
<proteinExistence type="inferred from homology"/>
<dbReference type="PANTHER" id="PTHR30537:SF5">
    <property type="entry name" value="HTH-TYPE TRANSCRIPTIONAL ACTIVATOR TTDR-RELATED"/>
    <property type="match status" value="1"/>
</dbReference>
<keyword evidence="7" id="KW-1185">Reference proteome</keyword>
<protein>
    <submittedName>
        <fullName evidence="6">Transcriptional regulator, LysR family</fullName>
    </submittedName>
</protein>
<evidence type="ECO:0000313" key="6">
    <source>
        <dbReference type="EMBL" id="AFT70130.1"/>
    </source>
</evidence>
<dbReference type="AlphaFoldDB" id="K0CC96"/>
<dbReference type="STRING" id="930169.B5T_01855"/>
<dbReference type="HOGENOM" id="CLU_039613_16_2_6"/>
<dbReference type="InterPro" id="IPR058163">
    <property type="entry name" value="LysR-type_TF_proteobact-type"/>
</dbReference>
<dbReference type="InterPro" id="IPR036390">
    <property type="entry name" value="WH_DNA-bd_sf"/>
</dbReference>
<evidence type="ECO:0000259" key="5">
    <source>
        <dbReference type="PROSITE" id="PS50931"/>
    </source>
</evidence>
<keyword evidence="4" id="KW-0804">Transcription</keyword>
<dbReference type="PANTHER" id="PTHR30537">
    <property type="entry name" value="HTH-TYPE TRANSCRIPTIONAL REGULATOR"/>
    <property type="match status" value="1"/>
</dbReference>
<dbReference type="Gene3D" id="3.40.190.290">
    <property type="match status" value="1"/>
</dbReference>
<dbReference type="KEGG" id="adi:B5T_01855"/>
<accession>K0CC96</accession>
<evidence type="ECO:0000256" key="1">
    <source>
        <dbReference type="ARBA" id="ARBA00009437"/>
    </source>
</evidence>
<dbReference type="InterPro" id="IPR005119">
    <property type="entry name" value="LysR_subst-bd"/>
</dbReference>
<dbReference type="CDD" id="cd08422">
    <property type="entry name" value="PBP2_CrgA_like"/>
    <property type="match status" value="1"/>
</dbReference>
<dbReference type="SUPFAM" id="SSF53850">
    <property type="entry name" value="Periplasmic binding protein-like II"/>
    <property type="match status" value="1"/>
</dbReference>
<dbReference type="eggNOG" id="COG0583">
    <property type="taxonomic scope" value="Bacteria"/>
</dbReference>
<dbReference type="InterPro" id="IPR000847">
    <property type="entry name" value="LysR_HTH_N"/>
</dbReference>
<dbReference type="SUPFAM" id="SSF46785">
    <property type="entry name" value="Winged helix' DNA-binding domain"/>
    <property type="match status" value="1"/>
</dbReference>
<dbReference type="PROSITE" id="PS50931">
    <property type="entry name" value="HTH_LYSR"/>
    <property type="match status" value="1"/>
</dbReference>
<dbReference type="Proteomes" id="UP000006286">
    <property type="component" value="Chromosome"/>
</dbReference>
<organism evidence="6 7">
    <name type="scientific">Alcanivorax dieselolei (strain DSM 16502 / CGMCC 1.3690 / MCCC 1A00001 / B-5)</name>
    <name type="common">Alloalcanivorax dieselolei</name>
    <dbReference type="NCBI Taxonomy" id="930169"/>
    <lineage>
        <taxon>Bacteria</taxon>
        <taxon>Pseudomonadati</taxon>
        <taxon>Pseudomonadota</taxon>
        <taxon>Gammaproteobacteria</taxon>
        <taxon>Oceanospirillales</taxon>
        <taxon>Alcanivoracaceae</taxon>
        <taxon>Alloalcanivorax</taxon>
    </lineage>
</organism>
<comment type="similarity">
    <text evidence="1">Belongs to the LysR transcriptional regulatory family.</text>
</comment>
<dbReference type="OrthoDB" id="9815676at2"/>
<dbReference type="EMBL" id="CP003466">
    <property type="protein sequence ID" value="AFT70130.1"/>
    <property type="molecule type" value="Genomic_DNA"/>
</dbReference>
<evidence type="ECO:0000313" key="7">
    <source>
        <dbReference type="Proteomes" id="UP000006286"/>
    </source>
</evidence>
<evidence type="ECO:0000256" key="3">
    <source>
        <dbReference type="ARBA" id="ARBA00023125"/>
    </source>
</evidence>
<dbReference type="GO" id="GO:0006351">
    <property type="term" value="P:DNA-templated transcription"/>
    <property type="evidence" value="ECO:0007669"/>
    <property type="project" value="TreeGrafter"/>
</dbReference>
<dbReference type="InterPro" id="IPR036388">
    <property type="entry name" value="WH-like_DNA-bd_sf"/>
</dbReference>
<keyword evidence="2" id="KW-0805">Transcription regulation</keyword>
<feature type="domain" description="HTH lysR-type" evidence="5">
    <location>
        <begin position="1"/>
        <end position="60"/>
    </location>
</feature>
<evidence type="ECO:0000256" key="2">
    <source>
        <dbReference type="ARBA" id="ARBA00023015"/>
    </source>
</evidence>
<dbReference type="GO" id="GO:0043565">
    <property type="term" value="F:sequence-specific DNA binding"/>
    <property type="evidence" value="ECO:0007669"/>
    <property type="project" value="TreeGrafter"/>
</dbReference>
<name>K0CC96_ALCDB</name>
<dbReference type="GO" id="GO:0003700">
    <property type="term" value="F:DNA-binding transcription factor activity"/>
    <property type="evidence" value="ECO:0007669"/>
    <property type="project" value="InterPro"/>
</dbReference>
<reference evidence="6 7" key="1">
    <citation type="journal article" date="2012" name="J. Bacteriol.">
        <title>Complete genome sequence of Alcanivorax dieselolei type strain B5.</title>
        <authorList>
            <person name="Lai Q."/>
            <person name="Li W."/>
            <person name="Shao Z."/>
        </authorList>
    </citation>
    <scope>NUCLEOTIDE SEQUENCE [LARGE SCALE GENOMIC DNA]</scope>
    <source>
        <strain evidence="7">DSM 16502 / CGMCC 1.3690 / B-5</strain>
    </source>
</reference>
<dbReference type="PATRIC" id="fig|930169.3.peg.1836"/>
<keyword evidence="3" id="KW-0238">DNA-binding</keyword>
<sequence>MMKRTPDFSLFLAVVKAGTLSEASRVLGMSAAAISKYLSQLEQHMKLRLLARSARGFHLTEHGRELFESLDHMLPELTPILGEPMSRLDHPTGTLKVVSSIALGRHRVAPLLSEFSARYPEVSIQLQLGDAPEDLFRSGVDVVISPGEPIDQSLVARRLITHPCCLCAAPDYLARRPAPAHPRELHQHDCLILDCHGAFRDRWVLRDPRGGTHTIKVAPHKITDNSEQLKQWLLDGHGLALKSEWDIAEHLRRGELVKVLPDYEMPRLSFYVIYGGRQLIPAKTRVFVQFIENQLRPRENPERLRA</sequence>
<dbReference type="Pfam" id="PF03466">
    <property type="entry name" value="LysR_substrate"/>
    <property type="match status" value="1"/>
</dbReference>